<dbReference type="InterPro" id="IPR015919">
    <property type="entry name" value="Cadherin-like_sf"/>
</dbReference>
<dbReference type="GO" id="GO:0005509">
    <property type="term" value="F:calcium ion binding"/>
    <property type="evidence" value="ECO:0007669"/>
    <property type="project" value="InterPro"/>
</dbReference>
<dbReference type="PANTHER" id="PTHR13833:SF71">
    <property type="entry name" value="NHL DOMAIN-CONTAINING PROTEIN"/>
    <property type="match status" value="1"/>
</dbReference>
<dbReference type="GO" id="GO:0016020">
    <property type="term" value="C:membrane"/>
    <property type="evidence" value="ECO:0007669"/>
    <property type="project" value="InterPro"/>
</dbReference>
<comment type="caution">
    <text evidence="4">The sequence shown here is derived from an EMBL/GenBank/DDBJ whole genome shotgun (WGS) entry which is preliminary data.</text>
</comment>
<dbReference type="PROSITE" id="PS50268">
    <property type="entry name" value="CADHERIN_2"/>
    <property type="match status" value="1"/>
</dbReference>
<reference evidence="4 5" key="1">
    <citation type="submission" date="2016-01" db="EMBL/GenBank/DDBJ databases">
        <title>Genome sequencing of Roseivirga seohaensis SW-152.</title>
        <authorList>
            <person name="Selvaratnam C."/>
            <person name="Thevarajoo S."/>
            <person name="Goh K.M."/>
            <person name="Ee R."/>
            <person name="Chan K.-G."/>
            <person name="Chong C.S."/>
        </authorList>
    </citation>
    <scope>NUCLEOTIDE SEQUENCE [LARGE SCALE GENOMIC DNA]</scope>
    <source>
        <strain evidence="4 5">SW-152</strain>
    </source>
</reference>
<evidence type="ECO:0000256" key="2">
    <source>
        <dbReference type="PROSITE-ProRule" id="PRU00504"/>
    </source>
</evidence>
<feature type="non-terminal residue" evidence="4">
    <location>
        <position position="1"/>
    </location>
</feature>
<evidence type="ECO:0000313" key="4">
    <source>
        <dbReference type="EMBL" id="KYG83923.1"/>
    </source>
</evidence>
<keyword evidence="1" id="KW-0677">Repeat</keyword>
<proteinExistence type="predicted"/>
<dbReference type="SUPFAM" id="SSF101898">
    <property type="entry name" value="NHL repeat"/>
    <property type="match status" value="1"/>
</dbReference>
<dbReference type="GO" id="GO:0007156">
    <property type="term" value="P:homophilic cell adhesion via plasma membrane adhesion molecules"/>
    <property type="evidence" value="ECO:0007669"/>
    <property type="project" value="InterPro"/>
</dbReference>
<evidence type="ECO:0000313" key="5">
    <source>
        <dbReference type="Proteomes" id="UP000075663"/>
    </source>
</evidence>
<dbReference type="PROSITE" id="PS51125">
    <property type="entry name" value="NHL"/>
    <property type="match status" value="1"/>
</dbReference>
<feature type="domain" description="Cadherin" evidence="3">
    <location>
        <begin position="322"/>
        <end position="390"/>
    </location>
</feature>
<evidence type="ECO:0000256" key="1">
    <source>
        <dbReference type="ARBA" id="ARBA00022737"/>
    </source>
</evidence>
<dbReference type="Gene3D" id="2.60.40.60">
    <property type="entry name" value="Cadherins"/>
    <property type="match status" value="1"/>
</dbReference>
<dbReference type="InterPro" id="IPR011042">
    <property type="entry name" value="6-blade_b-propeller_TolB-like"/>
</dbReference>
<feature type="repeat" description="NHL" evidence="2">
    <location>
        <begin position="35"/>
        <end position="77"/>
    </location>
</feature>
<dbReference type="STRING" id="1914963.AWW67_18485"/>
<gene>
    <name evidence="4" type="ORF">AWW67_18485</name>
</gene>
<dbReference type="Gene3D" id="2.120.10.30">
    <property type="entry name" value="TolB, C-terminal domain"/>
    <property type="match status" value="3"/>
</dbReference>
<sequence>DASGNLYIAEEGGSSIKKMDVNGVISEFVGSPGVAGFVDGTGAVARFNQIRGIALDNNGNLIVADKDNHSIRKVTPAGVVTTISGSVAGFADGDVSVALFNKPTEVNVDSNGNIYISDAFNYRIRKIDTGGNVTTVIGTGVSGYVDGDISTATIDIVNGIEFDSSGDILITTSYALRKFSLSTGQLTTLVGGAGATTFQDGNSSTAGFNAMQGLFVESDNLLFLVDRHGLRIIDSNNSVTTIAGNVTQGVANGNPLDSRFHYPRGIVKTPENNFLIADKANHVIRKVNMNYPPVFTSIAAVNYAENGIGTAYTVLATDPSAIAYSLGNSRDEALFNIDGVSGEVTFKSSPDFESPKDNDTNNTYLIEVIANDGTHTVSKEVTITVTDIDE</sequence>
<feature type="non-terminal residue" evidence="4">
    <location>
        <position position="390"/>
    </location>
</feature>
<protein>
    <recommendedName>
        <fullName evidence="3">Cadherin domain-containing protein</fullName>
    </recommendedName>
</protein>
<dbReference type="SUPFAM" id="SSF49313">
    <property type="entry name" value="Cadherin-like"/>
    <property type="match status" value="1"/>
</dbReference>
<dbReference type="AlphaFoldDB" id="A0A150XYV4"/>
<dbReference type="InterPro" id="IPR001258">
    <property type="entry name" value="NHL_repeat"/>
</dbReference>
<dbReference type="EMBL" id="LRPB01000024">
    <property type="protein sequence ID" value="KYG83923.1"/>
    <property type="molecule type" value="Genomic_DNA"/>
</dbReference>
<dbReference type="PANTHER" id="PTHR13833">
    <property type="match status" value="1"/>
</dbReference>
<dbReference type="Proteomes" id="UP000075663">
    <property type="component" value="Unassembled WGS sequence"/>
</dbReference>
<name>A0A150XYV4_9BACT</name>
<accession>A0A150XYV4</accession>
<dbReference type="Pfam" id="PF01436">
    <property type="entry name" value="NHL"/>
    <property type="match status" value="1"/>
</dbReference>
<organism evidence="4 5">
    <name type="scientific">Roseivirga seohaensis</name>
    <dbReference type="NCBI Taxonomy" id="1914963"/>
    <lineage>
        <taxon>Bacteria</taxon>
        <taxon>Pseudomonadati</taxon>
        <taxon>Bacteroidota</taxon>
        <taxon>Cytophagia</taxon>
        <taxon>Cytophagales</taxon>
        <taxon>Roseivirgaceae</taxon>
        <taxon>Roseivirga</taxon>
    </lineage>
</organism>
<evidence type="ECO:0000259" key="3">
    <source>
        <dbReference type="PROSITE" id="PS50268"/>
    </source>
</evidence>
<dbReference type="InterPro" id="IPR002126">
    <property type="entry name" value="Cadherin-like_dom"/>
</dbReference>
<dbReference type="CDD" id="cd11304">
    <property type="entry name" value="Cadherin_repeat"/>
    <property type="match status" value="1"/>
</dbReference>